<comment type="caution">
    <text evidence="2">The sequence shown here is derived from an EMBL/GenBank/DDBJ whole genome shotgun (WGS) entry which is preliminary data.</text>
</comment>
<proteinExistence type="predicted"/>
<organism evidence="2">
    <name type="scientific">Tanacetum cinerariifolium</name>
    <name type="common">Dalmatian daisy</name>
    <name type="synonym">Chrysanthemum cinerariifolium</name>
    <dbReference type="NCBI Taxonomy" id="118510"/>
    <lineage>
        <taxon>Eukaryota</taxon>
        <taxon>Viridiplantae</taxon>
        <taxon>Streptophyta</taxon>
        <taxon>Embryophyta</taxon>
        <taxon>Tracheophyta</taxon>
        <taxon>Spermatophyta</taxon>
        <taxon>Magnoliopsida</taxon>
        <taxon>eudicotyledons</taxon>
        <taxon>Gunneridae</taxon>
        <taxon>Pentapetalae</taxon>
        <taxon>asterids</taxon>
        <taxon>campanulids</taxon>
        <taxon>Asterales</taxon>
        <taxon>Asteraceae</taxon>
        <taxon>Asteroideae</taxon>
        <taxon>Anthemideae</taxon>
        <taxon>Anthemidinae</taxon>
        <taxon>Tanacetum</taxon>
    </lineage>
</organism>
<keyword evidence="2" id="KW-0808">Transferase</keyword>
<dbReference type="Pfam" id="PF13966">
    <property type="entry name" value="zf-RVT"/>
    <property type="match status" value="1"/>
</dbReference>
<dbReference type="EMBL" id="BKCJ010002728">
    <property type="protein sequence ID" value="GEU50532.1"/>
    <property type="molecule type" value="Genomic_DNA"/>
</dbReference>
<dbReference type="InterPro" id="IPR026960">
    <property type="entry name" value="RVT-Znf"/>
</dbReference>
<dbReference type="GO" id="GO:0003964">
    <property type="term" value="F:RNA-directed DNA polymerase activity"/>
    <property type="evidence" value="ECO:0007669"/>
    <property type="project" value="UniProtKB-KW"/>
</dbReference>
<sequence>MGGLVFRVTLPLTAPFFSNGFGDSFPKTGLCGFDFKSHCKIRVVNGLNTRFWLDSWITDQPVCTRFLRIFALKSNKVVSIASKRSDLTATFRRQVWDGVENQQWTELLALYNLVSFSHLDDRWYCDLNGEGLFRVKDIRLAIDEMFLPGLNEVTRWVNYVPIKVNILVWRARLDRLSTKTNLINRGISLDSDLCSICGIIPENANHIFFRCELSRDIGASLIFLRRSVPRCLTILSRFRFFGVLIDVLVIFLMKTGLKLLI</sequence>
<evidence type="ECO:0000313" key="2">
    <source>
        <dbReference type="EMBL" id="GEU50532.1"/>
    </source>
</evidence>
<keyword evidence="2" id="KW-0548">Nucleotidyltransferase</keyword>
<name>A0A6L2KPJ7_TANCI</name>
<accession>A0A6L2KPJ7</accession>
<dbReference type="AlphaFoldDB" id="A0A6L2KPJ7"/>
<dbReference type="PANTHER" id="PTHR36617:SF16">
    <property type="entry name" value="OS04G0516500 PROTEIN"/>
    <property type="match status" value="1"/>
</dbReference>
<keyword evidence="2" id="KW-0695">RNA-directed DNA polymerase</keyword>
<protein>
    <submittedName>
        <fullName evidence="2">RNA-directed DNA polymerase, eukaryota</fullName>
    </submittedName>
</protein>
<feature type="domain" description="Reverse transcriptase zinc-binding" evidence="1">
    <location>
        <begin position="155"/>
        <end position="216"/>
    </location>
</feature>
<evidence type="ECO:0000259" key="1">
    <source>
        <dbReference type="Pfam" id="PF13966"/>
    </source>
</evidence>
<gene>
    <name evidence="2" type="ORF">Tci_022510</name>
</gene>
<dbReference type="PANTHER" id="PTHR36617">
    <property type="entry name" value="PROTEIN, PUTATIVE-RELATED"/>
    <property type="match status" value="1"/>
</dbReference>
<reference evidence="2" key="1">
    <citation type="journal article" date="2019" name="Sci. Rep.">
        <title>Draft genome of Tanacetum cinerariifolium, the natural source of mosquito coil.</title>
        <authorList>
            <person name="Yamashiro T."/>
            <person name="Shiraishi A."/>
            <person name="Satake H."/>
            <person name="Nakayama K."/>
        </authorList>
    </citation>
    <scope>NUCLEOTIDE SEQUENCE</scope>
</reference>